<reference evidence="2 3" key="1">
    <citation type="journal article" date="2021" name="Environ. Microbiol.">
        <title>Gene family expansions and transcriptome signatures uncover fungal adaptations to wood decay.</title>
        <authorList>
            <person name="Hage H."/>
            <person name="Miyauchi S."/>
            <person name="Viragh M."/>
            <person name="Drula E."/>
            <person name="Min B."/>
            <person name="Chaduli D."/>
            <person name="Navarro D."/>
            <person name="Favel A."/>
            <person name="Norest M."/>
            <person name="Lesage-Meessen L."/>
            <person name="Balint B."/>
            <person name="Merenyi Z."/>
            <person name="de Eugenio L."/>
            <person name="Morin E."/>
            <person name="Martinez A.T."/>
            <person name="Baldrian P."/>
            <person name="Stursova M."/>
            <person name="Martinez M.J."/>
            <person name="Novotny C."/>
            <person name="Magnuson J.K."/>
            <person name="Spatafora J.W."/>
            <person name="Maurice S."/>
            <person name="Pangilinan J."/>
            <person name="Andreopoulos W."/>
            <person name="LaButti K."/>
            <person name="Hundley H."/>
            <person name="Na H."/>
            <person name="Kuo A."/>
            <person name="Barry K."/>
            <person name="Lipzen A."/>
            <person name="Henrissat B."/>
            <person name="Riley R."/>
            <person name="Ahrendt S."/>
            <person name="Nagy L.G."/>
            <person name="Grigoriev I.V."/>
            <person name="Martin F."/>
            <person name="Rosso M.N."/>
        </authorList>
    </citation>
    <scope>NUCLEOTIDE SEQUENCE [LARGE SCALE GENOMIC DNA]</scope>
    <source>
        <strain evidence="2 3">CIRM-BRFM 1785</strain>
    </source>
</reference>
<organism evidence="2 3">
    <name type="scientific">Rhodofomes roseus</name>
    <dbReference type="NCBI Taxonomy" id="34475"/>
    <lineage>
        <taxon>Eukaryota</taxon>
        <taxon>Fungi</taxon>
        <taxon>Dikarya</taxon>
        <taxon>Basidiomycota</taxon>
        <taxon>Agaricomycotina</taxon>
        <taxon>Agaricomycetes</taxon>
        <taxon>Polyporales</taxon>
        <taxon>Rhodofomes</taxon>
    </lineage>
</organism>
<accession>A0ABQ8K6A4</accession>
<gene>
    <name evidence="2" type="ORF">C8Q71DRAFT_261929</name>
</gene>
<dbReference type="EMBL" id="JADCUA010000021">
    <property type="protein sequence ID" value="KAH9832630.1"/>
    <property type="molecule type" value="Genomic_DNA"/>
</dbReference>
<dbReference type="RefSeq" id="XP_047775548.1">
    <property type="nucleotide sequence ID" value="XM_047917381.1"/>
</dbReference>
<evidence type="ECO:0000313" key="2">
    <source>
        <dbReference type="EMBL" id="KAH9832630.1"/>
    </source>
</evidence>
<feature type="transmembrane region" description="Helical" evidence="1">
    <location>
        <begin position="81"/>
        <end position="98"/>
    </location>
</feature>
<keyword evidence="1" id="KW-0812">Transmembrane</keyword>
<sequence>MMPTLRMQRTCRSASGCAATGCDATWTVEVSGQDQASRGWRNHVRILAQASALMNVDFVRITSGIPPSKWSGFVRIGIRPLPQLIGVLTAIAVVAALAQTCRLPFWSCGQALSGLKAVCAIDVSHPRRHASCAHPPILPVYQHLRLMRGKAIRDPVERGTLRCIAHVN</sequence>
<evidence type="ECO:0000313" key="3">
    <source>
        <dbReference type="Proteomes" id="UP000814176"/>
    </source>
</evidence>
<proteinExistence type="predicted"/>
<comment type="caution">
    <text evidence="2">The sequence shown here is derived from an EMBL/GenBank/DDBJ whole genome shotgun (WGS) entry which is preliminary data.</text>
</comment>
<dbReference type="Proteomes" id="UP000814176">
    <property type="component" value="Unassembled WGS sequence"/>
</dbReference>
<dbReference type="GeneID" id="71998113"/>
<name>A0ABQ8K6A4_9APHY</name>
<keyword evidence="1" id="KW-0472">Membrane</keyword>
<keyword evidence="3" id="KW-1185">Reference proteome</keyword>
<evidence type="ECO:0000256" key="1">
    <source>
        <dbReference type="SAM" id="Phobius"/>
    </source>
</evidence>
<keyword evidence="1" id="KW-1133">Transmembrane helix</keyword>
<protein>
    <submittedName>
        <fullName evidence="2">Uncharacterized protein</fullName>
    </submittedName>
</protein>